<evidence type="ECO:0008006" key="9">
    <source>
        <dbReference type="Google" id="ProtNLM"/>
    </source>
</evidence>
<feature type="transmembrane region" description="Helical" evidence="6">
    <location>
        <begin position="188"/>
        <end position="215"/>
    </location>
</feature>
<dbReference type="PANTHER" id="PTHR23112:SF0">
    <property type="entry name" value="TRANSMEMBRANE PROTEIN 116"/>
    <property type="match status" value="1"/>
</dbReference>
<proteinExistence type="predicted"/>
<dbReference type="InParanoid" id="A0A1X7UF91"/>
<organism evidence="7">
    <name type="scientific">Amphimedon queenslandica</name>
    <name type="common">Sponge</name>
    <dbReference type="NCBI Taxonomy" id="400682"/>
    <lineage>
        <taxon>Eukaryota</taxon>
        <taxon>Metazoa</taxon>
        <taxon>Porifera</taxon>
        <taxon>Demospongiae</taxon>
        <taxon>Heteroscleromorpha</taxon>
        <taxon>Haplosclerida</taxon>
        <taxon>Niphatidae</taxon>
        <taxon>Amphimedon</taxon>
    </lineage>
</organism>
<keyword evidence="8" id="KW-1185">Reference proteome</keyword>
<evidence type="ECO:0000313" key="7">
    <source>
        <dbReference type="EnsemblMetazoa" id="Aqu2.1.26151_001"/>
    </source>
</evidence>
<feature type="transmembrane region" description="Helical" evidence="6">
    <location>
        <begin position="277"/>
        <end position="301"/>
    </location>
</feature>
<feature type="compositionally biased region" description="Polar residues" evidence="5">
    <location>
        <begin position="352"/>
        <end position="361"/>
    </location>
</feature>
<feature type="region of interest" description="Disordered" evidence="5">
    <location>
        <begin position="329"/>
        <end position="372"/>
    </location>
</feature>
<dbReference type="GO" id="GO:0005886">
    <property type="term" value="C:plasma membrane"/>
    <property type="evidence" value="ECO:0007669"/>
    <property type="project" value="TreeGrafter"/>
</dbReference>
<dbReference type="GO" id="GO:0007189">
    <property type="term" value="P:adenylate cyclase-activating G protein-coupled receptor signaling pathway"/>
    <property type="evidence" value="ECO:0007669"/>
    <property type="project" value="TreeGrafter"/>
</dbReference>
<comment type="subcellular location">
    <subcellularLocation>
        <location evidence="1">Membrane</location>
        <topology evidence="1">Multi-pass membrane protein</topology>
    </subcellularLocation>
</comment>
<feature type="transmembrane region" description="Helical" evidence="6">
    <location>
        <begin position="97"/>
        <end position="122"/>
    </location>
</feature>
<feature type="transmembrane region" description="Helical" evidence="6">
    <location>
        <begin position="56"/>
        <end position="77"/>
    </location>
</feature>
<accession>A0A1X7UF91</accession>
<evidence type="ECO:0000256" key="2">
    <source>
        <dbReference type="ARBA" id="ARBA00022692"/>
    </source>
</evidence>
<dbReference type="PANTHER" id="PTHR23112">
    <property type="entry name" value="G PROTEIN-COUPLED RECEPTOR 157-RELATED"/>
    <property type="match status" value="1"/>
</dbReference>
<dbReference type="KEGG" id="aqu:109583771"/>
<dbReference type="EnsemblMetazoa" id="Aqu2.1.26151_001">
    <property type="protein sequence ID" value="Aqu2.1.26151_001"/>
    <property type="gene ID" value="Aqu2.1.26151"/>
</dbReference>
<keyword evidence="3 6" id="KW-1133">Transmembrane helix</keyword>
<keyword evidence="4 6" id="KW-0472">Membrane</keyword>
<protein>
    <recommendedName>
        <fullName evidence="9">G-protein coupled receptors family 2 profile 2 domain-containing protein</fullName>
    </recommendedName>
</protein>
<sequence>MDNNSSNLPNNSCVSTFSEAQIKSILITYGSVGGLATLICFTGLCLAISLKLWRQFVYRLAICQVTAALFIGISRTMQLPLMLADEEDALYNRLCKAIAFSVVTGDWIKLLFTLWIAVYLFVYSVFLTKTLKKCEYAVIPVFTITGLLVASVPLITDTYGKAGAWCWIKNKRDTCPHEVLLEGEIEQFALWFGPALFMLLLNSLLVVITMIVMAYRLCCPKKQAGESVTSDTTPLLETNRKALLLLLPLLAYPLIYCILIIIPLINRFYQIISHESSFGMFFTCAVLIPGVSFSAGTAFLIHIAVLERKKLCHGFGICKKRQNRNGLAINSTGTVERDAEQQSDDDPLKVTRASSTHTVTVDESEIEKQLFP</sequence>
<feature type="transmembrane region" description="Helical" evidence="6">
    <location>
        <begin position="134"/>
        <end position="155"/>
    </location>
</feature>
<evidence type="ECO:0000256" key="1">
    <source>
        <dbReference type="ARBA" id="ARBA00004141"/>
    </source>
</evidence>
<reference evidence="8" key="1">
    <citation type="journal article" date="2010" name="Nature">
        <title>The Amphimedon queenslandica genome and the evolution of animal complexity.</title>
        <authorList>
            <person name="Srivastava M."/>
            <person name="Simakov O."/>
            <person name="Chapman J."/>
            <person name="Fahey B."/>
            <person name="Gauthier M.E."/>
            <person name="Mitros T."/>
            <person name="Richards G.S."/>
            <person name="Conaco C."/>
            <person name="Dacre M."/>
            <person name="Hellsten U."/>
            <person name="Larroux C."/>
            <person name="Putnam N.H."/>
            <person name="Stanke M."/>
            <person name="Adamska M."/>
            <person name="Darling A."/>
            <person name="Degnan S.M."/>
            <person name="Oakley T.H."/>
            <person name="Plachetzki D.C."/>
            <person name="Zhai Y."/>
            <person name="Adamski M."/>
            <person name="Calcino A."/>
            <person name="Cummins S.F."/>
            <person name="Goodstein D.M."/>
            <person name="Harris C."/>
            <person name="Jackson D.J."/>
            <person name="Leys S.P."/>
            <person name="Shu S."/>
            <person name="Woodcroft B.J."/>
            <person name="Vervoort M."/>
            <person name="Kosik K.S."/>
            <person name="Manning G."/>
            <person name="Degnan B.M."/>
            <person name="Rokhsar D.S."/>
        </authorList>
    </citation>
    <scope>NUCLEOTIDE SEQUENCE [LARGE SCALE GENOMIC DNA]</scope>
</reference>
<evidence type="ECO:0000256" key="3">
    <source>
        <dbReference type="ARBA" id="ARBA00022989"/>
    </source>
</evidence>
<dbReference type="STRING" id="400682.A0A1X7UF91"/>
<reference evidence="7" key="2">
    <citation type="submission" date="2017-05" db="UniProtKB">
        <authorList>
            <consortium name="EnsemblMetazoa"/>
        </authorList>
    </citation>
    <scope>IDENTIFICATION</scope>
</reference>
<evidence type="ECO:0000313" key="8">
    <source>
        <dbReference type="Proteomes" id="UP000007879"/>
    </source>
</evidence>
<feature type="transmembrane region" description="Helical" evidence="6">
    <location>
        <begin position="26"/>
        <end position="49"/>
    </location>
</feature>
<dbReference type="EnsemblMetazoa" id="XM_019999226.1">
    <property type="protein sequence ID" value="XP_019854785.1"/>
    <property type="gene ID" value="LOC109583771"/>
</dbReference>
<evidence type="ECO:0000256" key="5">
    <source>
        <dbReference type="SAM" id="MobiDB-lite"/>
    </source>
</evidence>
<dbReference type="Proteomes" id="UP000007879">
    <property type="component" value="Unassembled WGS sequence"/>
</dbReference>
<name>A0A1X7UF91_AMPQE</name>
<dbReference type="AlphaFoldDB" id="A0A1X7UF91"/>
<dbReference type="GO" id="GO:0004930">
    <property type="term" value="F:G protein-coupled receptor activity"/>
    <property type="evidence" value="ECO:0007669"/>
    <property type="project" value="TreeGrafter"/>
</dbReference>
<gene>
    <name evidence="7" type="primary">109583771</name>
</gene>
<keyword evidence="2 6" id="KW-0812">Transmembrane</keyword>
<evidence type="ECO:0000256" key="6">
    <source>
        <dbReference type="SAM" id="Phobius"/>
    </source>
</evidence>
<evidence type="ECO:0000256" key="4">
    <source>
        <dbReference type="ARBA" id="ARBA00023136"/>
    </source>
</evidence>
<feature type="transmembrane region" description="Helical" evidence="6">
    <location>
        <begin position="243"/>
        <end position="265"/>
    </location>
</feature>